<feature type="transmembrane region" description="Helical" evidence="9">
    <location>
        <begin position="181"/>
        <end position="199"/>
    </location>
</feature>
<evidence type="ECO:0000256" key="1">
    <source>
        <dbReference type="ARBA" id="ARBA00004651"/>
    </source>
</evidence>
<dbReference type="EMBL" id="WUUQ01000006">
    <property type="protein sequence ID" value="MXQ74380.1"/>
    <property type="molecule type" value="Genomic_DNA"/>
</dbReference>
<evidence type="ECO:0000256" key="4">
    <source>
        <dbReference type="ARBA" id="ARBA00022597"/>
    </source>
</evidence>
<feature type="transmembrane region" description="Helical" evidence="9">
    <location>
        <begin position="206"/>
        <end position="239"/>
    </location>
</feature>
<dbReference type="PANTHER" id="PTHR32502:SF28">
    <property type="entry name" value="PHOSPHOTRANSFERASE SYSTEM SUGAR-SPECIFIC EIIC COMPONENT"/>
    <property type="match status" value="1"/>
</dbReference>
<keyword evidence="5" id="KW-0598">Phosphotransferase system</keyword>
<evidence type="ECO:0000256" key="8">
    <source>
        <dbReference type="ARBA" id="ARBA00023136"/>
    </source>
</evidence>
<feature type="transmembrane region" description="Helical" evidence="9">
    <location>
        <begin position="71"/>
        <end position="88"/>
    </location>
</feature>
<evidence type="ECO:0000256" key="2">
    <source>
        <dbReference type="ARBA" id="ARBA00022448"/>
    </source>
</evidence>
<comment type="subcellular location">
    <subcellularLocation>
        <location evidence="1">Cell membrane</location>
        <topology evidence="1">Multi-pass membrane protein</topology>
    </subcellularLocation>
</comment>
<proteinExistence type="predicted"/>
<reference evidence="10 11" key="2">
    <citation type="submission" date="2020-01" db="EMBL/GenBank/DDBJ databases">
        <title>Clostridiaceae sp. nov. isolated from the gut of human by culturomics.</title>
        <authorList>
            <person name="Chang Y."/>
        </authorList>
    </citation>
    <scope>NUCLEOTIDE SEQUENCE [LARGE SCALE GENOMIC DNA]</scope>
    <source>
        <strain evidence="10 11">DONG20-135</strain>
    </source>
</reference>
<evidence type="ECO:0000256" key="6">
    <source>
        <dbReference type="ARBA" id="ARBA00022692"/>
    </source>
</evidence>
<keyword evidence="6 9" id="KW-0812">Transmembrane</keyword>
<keyword evidence="4" id="KW-0762">Sugar transport</keyword>
<feature type="transmembrane region" description="Helical" evidence="9">
    <location>
        <begin position="94"/>
        <end position="117"/>
    </location>
</feature>
<dbReference type="AlphaFoldDB" id="A0A6N8U948"/>
<protein>
    <submittedName>
        <fullName evidence="10">PTS sorbose transporter subunit IIC</fullName>
    </submittedName>
</protein>
<dbReference type="PROSITE" id="PS51106">
    <property type="entry name" value="PTS_EIIC_TYPE_4"/>
    <property type="match status" value="1"/>
</dbReference>
<gene>
    <name evidence="10" type="ORF">GSF08_10635</name>
</gene>
<dbReference type="GO" id="GO:0005886">
    <property type="term" value="C:plasma membrane"/>
    <property type="evidence" value="ECO:0007669"/>
    <property type="project" value="UniProtKB-SubCell"/>
</dbReference>
<dbReference type="RefSeq" id="WP_160625758.1">
    <property type="nucleotide sequence ID" value="NZ_WUUQ01000006.1"/>
</dbReference>
<keyword evidence="11" id="KW-1185">Reference proteome</keyword>
<evidence type="ECO:0000313" key="11">
    <source>
        <dbReference type="Proteomes" id="UP000434036"/>
    </source>
</evidence>
<keyword evidence="8 9" id="KW-0472">Membrane</keyword>
<dbReference type="InterPro" id="IPR050303">
    <property type="entry name" value="GatZ_KbaZ_carbometab"/>
</dbReference>
<accession>A0A6N8U948</accession>
<dbReference type="Pfam" id="PF03609">
    <property type="entry name" value="EII-Sor"/>
    <property type="match status" value="1"/>
</dbReference>
<name>A0A6N8U948_9FIRM</name>
<dbReference type="InterPro" id="IPR004700">
    <property type="entry name" value="PTS_IIC_man"/>
</dbReference>
<keyword evidence="3" id="KW-1003">Cell membrane</keyword>
<dbReference type="GO" id="GO:0009401">
    <property type="term" value="P:phosphoenolpyruvate-dependent sugar phosphotransferase system"/>
    <property type="evidence" value="ECO:0007669"/>
    <property type="project" value="UniProtKB-KW"/>
</dbReference>
<evidence type="ECO:0000313" key="10">
    <source>
        <dbReference type="EMBL" id="MXQ74380.1"/>
    </source>
</evidence>
<evidence type="ECO:0000256" key="5">
    <source>
        <dbReference type="ARBA" id="ARBA00022683"/>
    </source>
</evidence>
<dbReference type="PANTHER" id="PTHR32502">
    <property type="entry name" value="N-ACETYLGALACTOSAMINE PERMEASE II COMPONENT-RELATED"/>
    <property type="match status" value="1"/>
</dbReference>
<organism evidence="10 11">
    <name type="scientific">Copranaerobaculum intestinale</name>
    <dbReference type="NCBI Taxonomy" id="2692629"/>
    <lineage>
        <taxon>Bacteria</taxon>
        <taxon>Bacillati</taxon>
        <taxon>Bacillota</taxon>
        <taxon>Erysipelotrichia</taxon>
        <taxon>Erysipelotrichales</taxon>
        <taxon>Erysipelotrichaceae</taxon>
        <taxon>Copranaerobaculum</taxon>
    </lineage>
</organism>
<evidence type="ECO:0000256" key="3">
    <source>
        <dbReference type="ARBA" id="ARBA00022475"/>
    </source>
</evidence>
<comment type="caution">
    <text evidence="10">The sequence shown here is derived from an EMBL/GenBank/DDBJ whole genome shotgun (WGS) entry which is preliminary data.</text>
</comment>
<feature type="transmembrane region" description="Helical" evidence="9">
    <location>
        <begin position="138"/>
        <end position="161"/>
    </location>
</feature>
<keyword evidence="7 9" id="KW-1133">Transmembrane helix</keyword>
<feature type="transmembrane region" description="Helical" evidence="9">
    <location>
        <begin position="39"/>
        <end position="64"/>
    </location>
</feature>
<evidence type="ECO:0000256" key="7">
    <source>
        <dbReference type="ARBA" id="ARBA00022989"/>
    </source>
</evidence>
<dbReference type="Proteomes" id="UP000434036">
    <property type="component" value="Unassembled WGS sequence"/>
</dbReference>
<reference evidence="10 11" key="1">
    <citation type="submission" date="2019-12" db="EMBL/GenBank/DDBJ databases">
        <authorList>
            <person name="Yang R."/>
        </authorList>
    </citation>
    <scope>NUCLEOTIDE SEQUENCE [LARGE SCALE GENOMIC DNA]</scope>
    <source>
        <strain evidence="10 11">DONG20-135</strain>
    </source>
</reference>
<keyword evidence="2" id="KW-0813">Transport</keyword>
<evidence type="ECO:0000256" key="9">
    <source>
        <dbReference type="SAM" id="Phobius"/>
    </source>
</evidence>
<sequence>MEISFLQIILLSAYGFIAIWDDLNPGFKLGKPVVAGMFAGLIMGDIQMGLLVGGTLQLMILGVGTYGGASIPDYMTGAVVGTAFAVSSGKGLEYALAIAVPVGLLMVQLDVLGRFCNTYFQHMADKGAEQRNYRKVELGNVLGMIPWGLSRALPIFLALFFGQDIVKTLLDNSPEWLMNGLKTAGGLLPALGIAILLRYMPLKTYWMYAIAGFVAATYLKVPMLGVALVGLVAAGVAYARSDEPAVSAVVNEGGTIEDDE</sequence>